<keyword evidence="2" id="KW-0808">Transferase</keyword>
<dbReference type="GO" id="GO:0032259">
    <property type="term" value="P:methylation"/>
    <property type="evidence" value="ECO:0007669"/>
    <property type="project" value="UniProtKB-KW"/>
</dbReference>
<keyword evidence="2" id="KW-0489">Methyltransferase</keyword>
<dbReference type="EMBL" id="SMJW01000248">
    <property type="protein sequence ID" value="TDC07175.1"/>
    <property type="molecule type" value="Genomic_DNA"/>
</dbReference>
<evidence type="ECO:0000313" key="2">
    <source>
        <dbReference type="EMBL" id="TDC07175.1"/>
    </source>
</evidence>
<accession>A0A4R4NDX3</accession>
<dbReference type="Proteomes" id="UP000295431">
    <property type="component" value="Unassembled WGS sequence"/>
</dbReference>
<sequence>MVGAVVPGAPRTVQQAEPDRRRHPGGPAREARRGGVVNVDAAGSSGLVHARPSTSRIYNYLLGGENWFGVDAEAARAIVRSAPDAPDVARENLRFAGRAAGWAVAEHGLRQVLDIGVGIVTGIPIPSVEECVKAADPDAVVVAYDHDEMVRQHAKVLRPGYGGVLSGDVTDLDTIFCNPDAAGLLDMFEPAAVVLAAVLHFVPSPAAVMAGLRRRLAPGSVVILSHATSSRADGGRVAAMTRAYQGATGQIRFRTYEEILALADGWDIVTPPGLVDVQRWSVDGSRDGAVSETVRVLGMAAVLPGKRRLLARTRGGAS</sequence>
<evidence type="ECO:0000256" key="1">
    <source>
        <dbReference type="SAM" id="MobiDB-lite"/>
    </source>
</evidence>
<dbReference type="Pfam" id="PF04672">
    <property type="entry name" value="Methyltransf_19"/>
    <property type="match status" value="1"/>
</dbReference>
<dbReference type="OrthoDB" id="3468913at2"/>
<proteinExistence type="predicted"/>
<dbReference type="InterPro" id="IPR006764">
    <property type="entry name" value="SAM_dep_MeTrfase_SAV2177_type"/>
</dbReference>
<dbReference type="SUPFAM" id="SSF53335">
    <property type="entry name" value="S-adenosyl-L-methionine-dependent methyltransferases"/>
    <property type="match status" value="1"/>
</dbReference>
<dbReference type="InterPro" id="IPR029063">
    <property type="entry name" value="SAM-dependent_MTases_sf"/>
</dbReference>
<dbReference type="Gene3D" id="3.40.50.150">
    <property type="entry name" value="Vaccinia Virus protein VP39"/>
    <property type="match status" value="1"/>
</dbReference>
<comment type="caution">
    <text evidence="2">The sequence shown here is derived from an EMBL/GenBank/DDBJ whole genome shotgun (WGS) entry which is preliminary data.</text>
</comment>
<organism evidence="2 3">
    <name type="scientific">Actinomadura bangladeshensis</name>
    <dbReference type="NCBI Taxonomy" id="453573"/>
    <lineage>
        <taxon>Bacteria</taxon>
        <taxon>Bacillati</taxon>
        <taxon>Actinomycetota</taxon>
        <taxon>Actinomycetes</taxon>
        <taxon>Streptosporangiales</taxon>
        <taxon>Thermomonosporaceae</taxon>
        <taxon>Actinomadura</taxon>
    </lineage>
</organism>
<feature type="region of interest" description="Disordered" evidence="1">
    <location>
        <begin position="1"/>
        <end position="35"/>
    </location>
</feature>
<protein>
    <submittedName>
        <fullName evidence="2">SAM-dependent methyltransferase</fullName>
    </submittedName>
</protein>
<dbReference type="AlphaFoldDB" id="A0A4R4NDX3"/>
<evidence type="ECO:0000313" key="3">
    <source>
        <dbReference type="Proteomes" id="UP000295431"/>
    </source>
</evidence>
<keyword evidence="3" id="KW-1185">Reference proteome</keyword>
<gene>
    <name evidence="2" type="ORF">E1284_32785</name>
</gene>
<reference evidence="2 3" key="1">
    <citation type="submission" date="2019-03" db="EMBL/GenBank/DDBJ databases">
        <title>Draft genome sequences of novel Actinobacteria.</title>
        <authorList>
            <person name="Sahin N."/>
            <person name="Ay H."/>
            <person name="Saygin H."/>
        </authorList>
    </citation>
    <scope>NUCLEOTIDE SEQUENCE [LARGE SCALE GENOMIC DNA]</scope>
    <source>
        <strain evidence="2 3">DSM 45347</strain>
    </source>
</reference>
<name>A0A4R4NDX3_9ACTN</name>
<dbReference type="GO" id="GO:0008168">
    <property type="term" value="F:methyltransferase activity"/>
    <property type="evidence" value="ECO:0007669"/>
    <property type="project" value="UniProtKB-KW"/>
</dbReference>